<dbReference type="Proteomes" id="UP000663297">
    <property type="component" value="Chromosome 1"/>
</dbReference>
<dbReference type="EMBL" id="CP064747">
    <property type="protein sequence ID" value="QPC58112.1"/>
    <property type="molecule type" value="Genomic_DNA"/>
</dbReference>
<accession>A0A2T4GKK0</accession>
<keyword evidence="3" id="KW-1185">Reference proteome</keyword>
<name>A0A2T4GKK0_FUSCU</name>
<gene>
    <name evidence="1" type="ORF">FCULG_00001944</name>
    <name evidence="2" type="ORF">HYE67_000343</name>
</gene>
<evidence type="ECO:0000313" key="1">
    <source>
        <dbReference type="EMBL" id="PTD04088.1"/>
    </source>
</evidence>
<reference evidence="2" key="2">
    <citation type="submission" date="2020-11" db="EMBL/GenBank/DDBJ databases">
        <title>The chromosome-scale genome resource for two endophytic Fusarium species: F. culmorum and F. pseudograminearum.</title>
        <authorList>
            <person name="Yuan Z."/>
        </authorList>
    </citation>
    <scope>NUCLEOTIDE SEQUENCE</scope>
    <source>
        <strain evidence="2">Class2-1B</strain>
    </source>
</reference>
<organism evidence="1 3">
    <name type="scientific">Fusarium culmorum</name>
    <dbReference type="NCBI Taxonomy" id="5516"/>
    <lineage>
        <taxon>Eukaryota</taxon>
        <taxon>Fungi</taxon>
        <taxon>Dikarya</taxon>
        <taxon>Ascomycota</taxon>
        <taxon>Pezizomycotina</taxon>
        <taxon>Sordariomycetes</taxon>
        <taxon>Hypocreomycetidae</taxon>
        <taxon>Hypocreales</taxon>
        <taxon>Nectriaceae</taxon>
        <taxon>Fusarium</taxon>
    </lineage>
</organism>
<protein>
    <submittedName>
        <fullName evidence="1">Uncharacterized protein</fullName>
    </submittedName>
</protein>
<reference evidence="1 3" key="1">
    <citation type="submission" date="2018-02" db="EMBL/GenBank/DDBJ databases">
        <title>Fusarium culmorum secondary metabolites in fungal-bacterial-plant interactions.</title>
        <authorList>
            <person name="Schmidt R."/>
        </authorList>
    </citation>
    <scope>NUCLEOTIDE SEQUENCE [LARGE SCALE GENOMIC DNA]</scope>
    <source>
        <strain evidence="1 3">PV</strain>
    </source>
</reference>
<sequence length="65" mass="7295">MPRYIHTADSVSQSQYQASTIRDRNQGLITAHLSPRVKRQVGQRGFPLMTMDVPVIILVTRANSS</sequence>
<evidence type="ECO:0000313" key="2">
    <source>
        <dbReference type="EMBL" id="QPC58112.1"/>
    </source>
</evidence>
<dbReference type="Proteomes" id="UP000241587">
    <property type="component" value="Unassembled WGS sequence"/>
</dbReference>
<evidence type="ECO:0000313" key="3">
    <source>
        <dbReference type="Proteomes" id="UP000241587"/>
    </source>
</evidence>
<proteinExistence type="predicted"/>
<dbReference type="AlphaFoldDB" id="A0A2T4GKK0"/>
<dbReference type="EMBL" id="PVEM01000012">
    <property type="protein sequence ID" value="PTD04088.1"/>
    <property type="molecule type" value="Genomic_DNA"/>
</dbReference>